<evidence type="ECO:0000259" key="8">
    <source>
        <dbReference type="PROSITE" id="PS51471"/>
    </source>
</evidence>
<evidence type="ECO:0000313" key="9">
    <source>
        <dbReference type="EMBL" id="MCC4622332.1"/>
    </source>
</evidence>
<evidence type="ECO:0000313" key="10">
    <source>
        <dbReference type="Proteomes" id="UP001199206"/>
    </source>
</evidence>
<dbReference type="Proteomes" id="UP001199206">
    <property type="component" value="Unassembled WGS sequence"/>
</dbReference>
<evidence type="ECO:0000256" key="1">
    <source>
        <dbReference type="ARBA" id="ARBA00001961"/>
    </source>
</evidence>
<keyword evidence="3" id="KW-0847">Vitamin C</keyword>
<keyword evidence="2" id="KW-0479">Metal-binding</keyword>
<dbReference type="PROSITE" id="PS51471">
    <property type="entry name" value="FE2OG_OXY"/>
    <property type="match status" value="1"/>
</dbReference>
<dbReference type="InterPro" id="IPR045054">
    <property type="entry name" value="P4HA-like"/>
</dbReference>
<proteinExistence type="predicted"/>
<dbReference type="InterPro" id="IPR044862">
    <property type="entry name" value="Pro_4_hyd_alph_FE2OG_OXY"/>
</dbReference>
<protein>
    <submittedName>
        <fullName evidence="9">2OG-Fe(II) oxygenase</fullName>
    </submittedName>
</protein>
<evidence type="ECO:0000256" key="2">
    <source>
        <dbReference type="ARBA" id="ARBA00022723"/>
    </source>
</evidence>
<sequence>MSSPSVWPLPSEMPQSQAQPGDGLWRSHGSIVLDGRRVRLIARMRAPRLILLDDVLDPDECAALIELARPRLARSQIINTGDRAASAIASYTRTSQSTFITPQESVLVATIERRIAALLEWPVDYLEHIQVVRYGAGADFVPHHDYFDIGLSATEALLQRGGNRIGSMLLYLNVPESGGTTVFSDVEIDVVPQCGSALYFGYPHPDPSSLTLHAGAPVLAGEKWLATFFVRESLMHRRPPSEMLSACEQGSEHG</sequence>
<keyword evidence="5" id="KW-0560">Oxidoreductase</keyword>
<dbReference type="PANTHER" id="PTHR10869">
    <property type="entry name" value="PROLYL 4-HYDROXYLASE ALPHA SUBUNIT"/>
    <property type="match status" value="1"/>
</dbReference>
<dbReference type="Gene3D" id="2.60.120.620">
    <property type="entry name" value="q2cbj1_9rhob like domain"/>
    <property type="match status" value="1"/>
</dbReference>
<dbReference type="PANTHER" id="PTHR10869:SF246">
    <property type="entry name" value="TRANSMEMBRANE PROLYL 4-HYDROXYLASE"/>
    <property type="match status" value="1"/>
</dbReference>
<dbReference type="EMBL" id="JAJGQJ010000084">
    <property type="protein sequence ID" value="MCC4622332.1"/>
    <property type="molecule type" value="Genomic_DNA"/>
</dbReference>
<evidence type="ECO:0000256" key="4">
    <source>
        <dbReference type="ARBA" id="ARBA00022964"/>
    </source>
</evidence>
<reference evidence="9 10" key="1">
    <citation type="submission" date="2021-10" db="EMBL/GenBank/DDBJ databases">
        <title>Genome sequencing of Xanthomonas strains from NCPPB.</title>
        <authorList>
            <person name="Hussein R."/>
            <person name="Harrison J."/>
            <person name="Studholme D.J."/>
            <person name="Vicente J."/>
            <person name="Grant M."/>
        </authorList>
    </citation>
    <scope>NUCLEOTIDE SEQUENCE [LARGE SCALE GENOMIC DNA]</scope>
    <source>
        <strain evidence="9 10">NCPPB 101</strain>
    </source>
</reference>
<dbReference type="InterPro" id="IPR006620">
    <property type="entry name" value="Pro_4_hyd_alph"/>
</dbReference>
<accession>A0ABS8HL37</accession>
<organism evidence="9 10">
    <name type="scientific">Xanthomonas cassavae CFBP 4642</name>
    <dbReference type="NCBI Taxonomy" id="1219375"/>
    <lineage>
        <taxon>Bacteria</taxon>
        <taxon>Pseudomonadati</taxon>
        <taxon>Pseudomonadota</taxon>
        <taxon>Gammaproteobacteria</taxon>
        <taxon>Lysobacterales</taxon>
        <taxon>Lysobacteraceae</taxon>
        <taxon>Xanthomonas</taxon>
    </lineage>
</organism>
<gene>
    <name evidence="9" type="ORF">LL965_20580</name>
</gene>
<dbReference type="InterPro" id="IPR005123">
    <property type="entry name" value="Oxoglu/Fe-dep_dioxygenase_dom"/>
</dbReference>
<evidence type="ECO:0000256" key="5">
    <source>
        <dbReference type="ARBA" id="ARBA00023002"/>
    </source>
</evidence>
<dbReference type="Pfam" id="PF13640">
    <property type="entry name" value="2OG-FeII_Oxy_3"/>
    <property type="match status" value="1"/>
</dbReference>
<name>A0ABS8HL37_9XANT</name>
<evidence type="ECO:0000256" key="7">
    <source>
        <dbReference type="SAM" id="MobiDB-lite"/>
    </source>
</evidence>
<feature type="region of interest" description="Disordered" evidence="7">
    <location>
        <begin position="1"/>
        <end position="23"/>
    </location>
</feature>
<comment type="caution">
    <text evidence="9">The sequence shown here is derived from an EMBL/GenBank/DDBJ whole genome shotgun (WGS) entry which is preliminary data.</text>
</comment>
<feature type="domain" description="Fe2OG dioxygenase" evidence="8">
    <location>
        <begin position="125"/>
        <end position="232"/>
    </location>
</feature>
<keyword evidence="4" id="KW-0223">Dioxygenase</keyword>
<dbReference type="RefSeq" id="WP_084624498.1">
    <property type="nucleotide sequence ID" value="NZ_CAWLZN010000001.1"/>
</dbReference>
<keyword evidence="10" id="KW-1185">Reference proteome</keyword>
<comment type="cofactor">
    <cofactor evidence="1">
        <name>L-ascorbate</name>
        <dbReference type="ChEBI" id="CHEBI:38290"/>
    </cofactor>
</comment>
<evidence type="ECO:0000256" key="3">
    <source>
        <dbReference type="ARBA" id="ARBA00022896"/>
    </source>
</evidence>
<evidence type="ECO:0000256" key="6">
    <source>
        <dbReference type="ARBA" id="ARBA00023004"/>
    </source>
</evidence>
<dbReference type="SMART" id="SM00702">
    <property type="entry name" value="P4Hc"/>
    <property type="match status" value="1"/>
</dbReference>
<keyword evidence="6" id="KW-0408">Iron</keyword>